<dbReference type="InterPro" id="IPR029069">
    <property type="entry name" value="HotDog_dom_sf"/>
</dbReference>
<evidence type="ECO:0000313" key="1">
    <source>
        <dbReference type="EMBL" id="TBW40267.1"/>
    </source>
</evidence>
<reference evidence="1 2" key="1">
    <citation type="submission" date="2019-02" db="EMBL/GenBank/DDBJ databases">
        <title>Siculibacillus lacustris gen. nov., sp. nov., a new rosette-forming bacterium isolated from a freshwater crater lake (Lake St. Ana, Romania).</title>
        <authorList>
            <person name="Felfoldi T."/>
            <person name="Marton Z."/>
            <person name="Szabo A."/>
            <person name="Mentes A."/>
            <person name="Boka K."/>
            <person name="Marialigeti K."/>
            <person name="Mathe I."/>
            <person name="Koncz M."/>
            <person name="Schumann P."/>
            <person name="Toth E."/>
        </authorList>
    </citation>
    <scope>NUCLEOTIDE SEQUENCE [LARGE SCALE GENOMIC DNA]</scope>
    <source>
        <strain evidence="1 2">SA-279</strain>
    </source>
</reference>
<dbReference type="Pfam" id="PF13279">
    <property type="entry name" value="4HBT_2"/>
    <property type="match status" value="1"/>
</dbReference>
<dbReference type="AlphaFoldDB" id="A0A4Q9VVI2"/>
<organism evidence="1 2">
    <name type="scientific">Siculibacillus lacustris</name>
    <dbReference type="NCBI Taxonomy" id="1549641"/>
    <lineage>
        <taxon>Bacteria</taxon>
        <taxon>Pseudomonadati</taxon>
        <taxon>Pseudomonadota</taxon>
        <taxon>Alphaproteobacteria</taxon>
        <taxon>Hyphomicrobiales</taxon>
        <taxon>Ancalomicrobiaceae</taxon>
        <taxon>Siculibacillus</taxon>
    </lineage>
</organism>
<dbReference type="EMBL" id="SJFN01000004">
    <property type="protein sequence ID" value="TBW40267.1"/>
    <property type="molecule type" value="Genomic_DNA"/>
</dbReference>
<protein>
    <submittedName>
        <fullName evidence="1">Acyl-CoA thioesterase</fullName>
    </submittedName>
</protein>
<dbReference type="RefSeq" id="WP_131306262.1">
    <property type="nucleotide sequence ID" value="NZ_SJFN01000004.1"/>
</dbReference>
<gene>
    <name evidence="1" type="ORF">EYW49_03550</name>
</gene>
<proteinExistence type="predicted"/>
<accession>A0A4Q9VVI2</accession>
<dbReference type="SUPFAM" id="SSF54637">
    <property type="entry name" value="Thioesterase/thiol ester dehydrase-isomerase"/>
    <property type="match status" value="1"/>
</dbReference>
<sequence>MTHPWMCDAMGHVNTRHIVGLFDDASYRLLIDLAGPTPPADLGWADVRCQIDYRDEIRAGTAVDVISTITAIGTKSLTYAHVMVDALTQGVKAEATVVSVRFDLAARKAVPLEADLRRRAETFGA</sequence>
<name>A0A4Q9VVI2_9HYPH</name>
<evidence type="ECO:0000313" key="2">
    <source>
        <dbReference type="Proteomes" id="UP000292781"/>
    </source>
</evidence>
<keyword evidence="2" id="KW-1185">Reference proteome</keyword>
<dbReference type="OrthoDB" id="7597365at2"/>
<dbReference type="Gene3D" id="3.10.129.10">
    <property type="entry name" value="Hotdog Thioesterase"/>
    <property type="match status" value="1"/>
</dbReference>
<dbReference type="CDD" id="cd00586">
    <property type="entry name" value="4HBT"/>
    <property type="match status" value="1"/>
</dbReference>
<dbReference type="Proteomes" id="UP000292781">
    <property type="component" value="Unassembled WGS sequence"/>
</dbReference>
<comment type="caution">
    <text evidence="1">The sequence shown here is derived from an EMBL/GenBank/DDBJ whole genome shotgun (WGS) entry which is preliminary data.</text>
</comment>